<feature type="transmembrane region" description="Helical" evidence="10">
    <location>
        <begin position="65"/>
        <end position="85"/>
    </location>
</feature>
<keyword evidence="5 10" id="KW-0812">Transmembrane</keyword>
<feature type="compositionally biased region" description="Basic and acidic residues" evidence="9">
    <location>
        <begin position="355"/>
        <end position="371"/>
    </location>
</feature>
<keyword evidence="4" id="KW-0762">Sugar transport</keyword>
<evidence type="ECO:0000256" key="7">
    <source>
        <dbReference type="ARBA" id="ARBA00022989"/>
    </source>
</evidence>
<feature type="transmembrane region" description="Helical" evidence="10">
    <location>
        <begin position="217"/>
        <end position="238"/>
    </location>
</feature>
<dbReference type="KEGG" id="hmn:HM131_18340"/>
<proteinExistence type="inferred from homology"/>
<feature type="transmembrane region" description="Helical" evidence="10">
    <location>
        <begin position="244"/>
        <end position="268"/>
    </location>
</feature>
<evidence type="ECO:0000256" key="3">
    <source>
        <dbReference type="ARBA" id="ARBA00022475"/>
    </source>
</evidence>
<dbReference type="GO" id="GO:0015649">
    <property type="term" value="F:2-keto-3-deoxygluconate:proton symporter activity"/>
    <property type="evidence" value="ECO:0007669"/>
    <property type="project" value="InterPro"/>
</dbReference>
<dbReference type="RefSeq" id="WP_085031137.1">
    <property type="nucleotide sequence ID" value="NZ_CP020772.1"/>
</dbReference>
<dbReference type="AlphaFoldDB" id="A0A1W5ZZD9"/>
<evidence type="ECO:0000313" key="11">
    <source>
        <dbReference type="EMBL" id="ARI78678.1"/>
    </source>
</evidence>
<evidence type="ECO:0000313" key="12">
    <source>
        <dbReference type="Proteomes" id="UP000192527"/>
    </source>
</evidence>
<dbReference type="Proteomes" id="UP000192527">
    <property type="component" value="Chromosome"/>
</dbReference>
<gene>
    <name evidence="11" type="ORF">HM131_18340</name>
</gene>
<accession>A0A1W5ZZD9</accession>
<feature type="region of interest" description="Disordered" evidence="9">
    <location>
        <begin position="354"/>
        <end position="379"/>
    </location>
</feature>
<keyword evidence="8 10" id="KW-0472">Membrane</keyword>
<dbReference type="OrthoDB" id="2833at2"/>
<keyword evidence="7 10" id="KW-1133">Transmembrane helix</keyword>
<evidence type="ECO:0000256" key="9">
    <source>
        <dbReference type="SAM" id="MobiDB-lite"/>
    </source>
</evidence>
<keyword evidence="2" id="KW-0813">Transport</keyword>
<dbReference type="EMBL" id="CP020772">
    <property type="protein sequence ID" value="ARI78678.1"/>
    <property type="molecule type" value="Genomic_DNA"/>
</dbReference>
<reference evidence="11 12" key="1">
    <citation type="submission" date="2017-04" db="EMBL/GenBank/DDBJ databases">
        <title>The whole genome sequencing and assembly of Halobacillus mangrovi strain.</title>
        <authorList>
            <person name="Lee S.-J."/>
            <person name="Park M.-K."/>
            <person name="Kim J.-Y."/>
            <person name="Lee Y.-J."/>
            <person name="Yi H."/>
            <person name="Bahn Y.-S."/>
            <person name="Kim J.F."/>
            <person name="Lee D.-W."/>
        </authorList>
    </citation>
    <scope>NUCLEOTIDE SEQUENCE [LARGE SCALE GENOMIC DNA]</scope>
    <source>
        <strain evidence="11 12">KTB 131</strain>
    </source>
</reference>
<keyword evidence="12" id="KW-1185">Reference proteome</keyword>
<feature type="transmembrane region" description="Helical" evidence="10">
    <location>
        <begin position="321"/>
        <end position="343"/>
    </location>
</feature>
<evidence type="ECO:0000256" key="5">
    <source>
        <dbReference type="ARBA" id="ARBA00022692"/>
    </source>
</evidence>
<evidence type="ECO:0000256" key="8">
    <source>
        <dbReference type="ARBA" id="ARBA00023136"/>
    </source>
</evidence>
<dbReference type="Pfam" id="PF03812">
    <property type="entry name" value="KdgT"/>
    <property type="match status" value="1"/>
</dbReference>
<dbReference type="GO" id="GO:0016020">
    <property type="term" value="C:membrane"/>
    <property type="evidence" value="ECO:0007669"/>
    <property type="project" value="InterPro"/>
</dbReference>
<evidence type="ECO:0000256" key="10">
    <source>
        <dbReference type="SAM" id="Phobius"/>
    </source>
</evidence>
<keyword evidence="3" id="KW-1003">Cell membrane</keyword>
<feature type="transmembrane region" description="Helical" evidence="10">
    <location>
        <begin position="125"/>
        <end position="148"/>
    </location>
</feature>
<feature type="transmembrane region" description="Helical" evidence="10">
    <location>
        <begin position="97"/>
        <end position="119"/>
    </location>
</feature>
<evidence type="ECO:0000256" key="4">
    <source>
        <dbReference type="ARBA" id="ARBA00022597"/>
    </source>
</evidence>
<feature type="transmembrane region" description="Helical" evidence="10">
    <location>
        <begin position="280"/>
        <end position="301"/>
    </location>
</feature>
<organism evidence="11 12">
    <name type="scientific">Halobacillus mangrovi</name>
    <dbReference type="NCBI Taxonomy" id="402384"/>
    <lineage>
        <taxon>Bacteria</taxon>
        <taxon>Bacillati</taxon>
        <taxon>Bacillota</taxon>
        <taxon>Bacilli</taxon>
        <taxon>Bacillales</taxon>
        <taxon>Bacillaceae</taxon>
        <taxon>Halobacillus</taxon>
    </lineage>
</organism>
<name>A0A1W5ZZD9_9BACI</name>
<dbReference type="STRING" id="402384.HM131_18340"/>
<sequence>MRIKKTIEKVPGGLMVVPLLLGALMNTIDQMHIPVVMKFLKSLGVSETSEGYYEFLRIGGFSEELFKNGALVLIALFLFCAGSQMNLRIGGKALKKGVALTTTKYLVGLGVGLLFGYIFDPMSGLFGLSTLAIIAGMTNGNGGMYAALTGQYGNRSDVGAVAILSLNDGPFFTLMSLGLLGSSFPIISFIAVLLPIAIGMVLGNLDPEIRKFLKPGEILPVPFFAFALGAGMNMANFFNPSVVAAGLTIGMLTTILTGGIGILVFKLLKEKSYIAPVAEASTAGNAAATPAAVAAAAGVAASSGMMTASEASAFQNIANVATAQISIATLTTAILCPIAVIIVDKYQQQKGINGKQEDLGQDSYEKREKNVRSAVNYNS</sequence>
<keyword evidence="6" id="KW-0769">Symport</keyword>
<comment type="similarity">
    <text evidence="1">Belongs to the KdgT transporter family.</text>
</comment>
<dbReference type="InterPro" id="IPR004684">
    <property type="entry name" value="2keto-3dGluconate_permease"/>
</dbReference>
<protein>
    <submittedName>
        <fullName evidence="11">2-keto-3-deoxygluconate permease</fullName>
    </submittedName>
</protein>
<evidence type="ECO:0000256" key="2">
    <source>
        <dbReference type="ARBA" id="ARBA00022448"/>
    </source>
</evidence>
<evidence type="ECO:0000256" key="6">
    <source>
        <dbReference type="ARBA" id="ARBA00022847"/>
    </source>
</evidence>
<feature type="transmembrane region" description="Helical" evidence="10">
    <location>
        <begin position="186"/>
        <end position="205"/>
    </location>
</feature>
<evidence type="ECO:0000256" key="1">
    <source>
        <dbReference type="ARBA" id="ARBA00006430"/>
    </source>
</evidence>